<comment type="caution">
    <text evidence="3">The sequence shown here is derived from an EMBL/GenBank/DDBJ whole genome shotgun (WGS) entry which is preliminary data.</text>
</comment>
<evidence type="ECO:0000313" key="4">
    <source>
        <dbReference type="Proteomes" id="UP001107558"/>
    </source>
</evidence>
<reference evidence="3" key="1">
    <citation type="submission" date="2021-03" db="EMBL/GenBank/DDBJ databases">
        <title>Chromosome level genome of the anhydrobiotic midge Polypedilum vanderplanki.</title>
        <authorList>
            <person name="Yoshida Y."/>
            <person name="Kikawada T."/>
            <person name="Gusev O."/>
        </authorList>
    </citation>
    <scope>NUCLEOTIDE SEQUENCE</scope>
    <source>
        <strain evidence="3">NIAS01</strain>
        <tissue evidence="3">Whole body or cell culture</tissue>
    </source>
</reference>
<evidence type="ECO:0000256" key="1">
    <source>
        <dbReference type="SAM" id="Coils"/>
    </source>
</evidence>
<keyword evidence="1" id="KW-0175">Coiled coil</keyword>
<feature type="chain" id="PRO_5039913797" evidence="2">
    <location>
        <begin position="26"/>
        <end position="439"/>
    </location>
</feature>
<organism evidence="3 4">
    <name type="scientific">Polypedilum vanderplanki</name>
    <name type="common">Sleeping chironomid midge</name>
    <dbReference type="NCBI Taxonomy" id="319348"/>
    <lineage>
        <taxon>Eukaryota</taxon>
        <taxon>Metazoa</taxon>
        <taxon>Ecdysozoa</taxon>
        <taxon>Arthropoda</taxon>
        <taxon>Hexapoda</taxon>
        <taxon>Insecta</taxon>
        <taxon>Pterygota</taxon>
        <taxon>Neoptera</taxon>
        <taxon>Endopterygota</taxon>
        <taxon>Diptera</taxon>
        <taxon>Nematocera</taxon>
        <taxon>Chironomoidea</taxon>
        <taxon>Chironomidae</taxon>
        <taxon>Chironominae</taxon>
        <taxon>Polypedilum</taxon>
        <taxon>Polypedilum</taxon>
    </lineage>
</organism>
<protein>
    <submittedName>
        <fullName evidence="3">Uncharacterized protein</fullName>
    </submittedName>
</protein>
<dbReference type="AlphaFoldDB" id="A0A9J6CLD2"/>
<gene>
    <name evidence="3" type="ORF">PVAND_011751</name>
</gene>
<dbReference type="OrthoDB" id="6134775at2759"/>
<sequence length="439" mass="51307">MSKIKHNFIFNLLVYFVLLFEKIQCKSIKTISEYDSHYSDYFDTTVSESIDDNKLSTTINFETTQNILPVEKENESIETDDDGVTCSPSNVTKVLSDFDLENSVLVLFRLNVTANDRELVFFLNLARRFSEASSLFIDHRFIVVTMDHSSEIVKDFIETERYPSDIIVIDDEDYPDLGFVIDFDELHVYVVDQCEKLAYIIVPPWSSAQHPYVKAALLSTILDLPCDCSSEFMSNTFDEIDPQLTMRVTERIESNTENILTMKSTIRVTSDSEENDIENIEQLLDNANNINESISKTENSSLPLRIIFSSPHVHFDNESNHYLKYEEVIFKSDDENYHMHFNSPDILLDIFDERLLNFTENNIFVGNISFNNIKSQFPNKKILVNRLGYFYKVLNNMHDESIYEIMPLEYDIIRDSPKIQIFGVKHHYKQLNKWLFYKI</sequence>
<evidence type="ECO:0000256" key="2">
    <source>
        <dbReference type="SAM" id="SignalP"/>
    </source>
</evidence>
<evidence type="ECO:0000313" key="3">
    <source>
        <dbReference type="EMBL" id="KAG5682398.1"/>
    </source>
</evidence>
<dbReference type="EMBL" id="JADBJN010000001">
    <property type="protein sequence ID" value="KAG5682398.1"/>
    <property type="molecule type" value="Genomic_DNA"/>
</dbReference>
<feature type="signal peptide" evidence="2">
    <location>
        <begin position="1"/>
        <end position="25"/>
    </location>
</feature>
<dbReference type="Proteomes" id="UP001107558">
    <property type="component" value="Chromosome 1"/>
</dbReference>
<proteinExistence type="predicted"/>
<keyword evidence="2" id="KW-0732">Signal</keyword>
<feature type="coiled-coil region" evidence="1">
    <location>
        <begin position="270"/>
        <end position="300"/>
    </location>
</feature>
<name>A0A9J6CLD2_POLVA</name>
<accession>A0A9J6CLD2</accession>
<keyword evidence="4" id="KW-1185">Reference proteome</keyword>